<organism evidence="4 5">
    <name type="scientific">Blautia pseudococcoides</name>
    <dbReference type="NCBI Taxonomy" id="1796616"/>
    <lineage>
        <taxon>Bacteria</taxon>
        <taxon>Bacillati</taxon>
        <taxon>Bacillota</taxon>
        <taxon>Clostridia</taxon>
        <taxon>Lachnospirales</taxon>
        <taxon>Lachnospiraceae</taxon>
        <taxon>Blautia</taxon>
    </lineage>
</organism>
<dbReference type="Pfam" id="PF00857">
    <property type="entry name" value="Isochorismatase"/>
    <property type="match status" value="1"/>
</dbReference>
<dbReference type="InterPro" id="IPR000868">
    <property type="entry name" value="Isochorismatase-like_dom"/>
</dbReference>
<dbReference type="OrthoDB" id="9796485at2"/>
<protein>
    <submittedName>
        <fullName evidence="4">Amidase</fullName>
    </submittedName>
</protein>
<name>A0A1C7ICJ3_9FIRM</name>
<evidence type="ECO:0000256" key="2">
    <source>
        <dbReference type="ARBA" id="ARBA00022801"/>
    </source>
</evidence>
<sequence>MKQLLVVVDMQVDFVTGALGSKEAKAIVENVVKKVREAKAVGKTVVFTLDTHETNYMETQEGRNLPVAHCIRGTEGWELVPELRKLADGCRLAEKPTFGSTMLAHLAGKDGYEEIELVGLCTDICVISNAMILKAALPEAVISVDASCCAGVTEERHRNALEAMRACQIQIK</sequence>
<evidence type="ECO:0000313" key="5">
    <source>
        <dbReference type="Proteomes" id="UP000092574"/>
    </source>
</evidence>
<dbReference type="GO" id="GO:0016787">
    <property type="term" value="F:hydrolase activity"/>
    <property type="evidence" value="ECO:0007669"/>
    <property type="project" value="UniProtKB-KW"/>
</dbReference>
<dbReference type="InterPro" id="IPR050272">
    <property type="entry name" value="Isochorismatase-like_hydrls"/>
</dbReference>
<evidence type="ECO:0000256" key="1">
    <source>
        <dbReference type="ARBA" id="ARBA00006336"/>
    </source>
</evidence>
<comment type="similarity">
    <text evidence="1">Belongs to the isochorismatase family.</text>
</comment>
<dbReference type="CDD" id="cd00431">
    <property type="entry name" value="cysteine_hydrolases"/>
    <property type="match status" value="1"/>
</dbReference>
<keyword evidence="2" id="KW-0378">Hydrolase</keyword>
<reference evidence="4" key="1">
    <citation type="submission" date="2017-04" db="EMBL/GenBank/DDBJ databases">
        <title>Complete Genome Sequences of Twelve Strains of a Stable Defined Moderately Diverse Mouse Microbiota 2 (sDMDMm2).</title>
        <authorList>
            <person name="Uchimura Y."/>
            <person name="Wyss M."/>
            <person name="Brugiroux S."/>
            <person name="Limenitakis J.P."/>
            <person name="Stecher B."/>
            <person name="McCoy K.D."/>
            <person name="Macpherson A.J."/>
        </authorList>
    </citation>
    <scope>NUCLEOTIDE SEQUENCE</scope>
    <source>
        <strain evidence="4">YL58</strain>
    </source>
</reference>
<evidence type="ECO:0000313" key="4">
    <source>
        <dbReference type="EMBL" id="ANU77371.1"/>
    </source>
</evidence>
<feature type="domain" description="Isochorismatase-like" evidence="3">
    <location>
        <begin position="4"/>
        <end position="167"/>
    </location>
</feature>
<evidence type="ECO:0000259" key="3">
    <source>
        <dbReference type="Pfam" id="PF00857"/>
    </source>
</evidence>
<keyword evidence="5" id="KW-1185">Reference proteome</keyword>
<dbReference type="PANTHER" id="PTHR43540:SF6">
    <property type="entry name" value="ISOCHORISMATASE-LIKE DOMAIN-CONTAINING PROTEIN"/>
    <property type="match status" value="1"/>
</dbReference>
<dbReference type="RefSeq" id="WP_065543499.1">
    <property type="nucleotide sequence ID" value="NZ_CP015405.2"/>
</dbReference>
<dbReference type="Gene3D" id="3.40.50.850">
    <property type="entry name" value="Isochorismatase-like"/>
    <property type="match status" value="1"/>
</dbReference>
<gene>
    <name evidence="4" type="ORF">A4V09_17440</name>
</gene>
<proteinExistence type="inferred from homology"/>
<dbReference type="EMBL" id="CP015405">
    <property type="protein sequence ID" value="ANU77371.1"/>
    <property type="molecule type" value="Genomic_DNA"/>
</dbReference>
<dbReference type="SUPFAM" id="SSF52499">
    <property type="entry name" value="Isochorismatase-like hydrolases"/>
    <property type="match status" value="1"/>
</dbReference>
<dbReference type="KEGG" id="byl:A4V09_17440"/>
<dbReference type="Proteomes" id="UP000092574">
    <property type="component" value="Chromosome"/>
</dbReference>
<dbReference type="STRING" id="1796616.A4V09_17440"/>
<dbReference type="InterPro" id="IPR036380">
    <property type="entry name" value="Isochorismatase-like_sf"/>
</dbReference>
<dbReference type="AlphaFoldDB" id="A0A1C7ICJ3"/>
<accession>A0A1C7ICJ3</accession>
<dbReference type="PANTHER" id="PTHR43540">
    <property type="entry name" value="PEROXYUREIDOACRYLATE/UREIDOACRYLATE AMIDOHYDROLASE-RELATED"/>
    <property type="match status" value="1"/>
</dbReference>